<keyword evidence="2" id="KW-1185">Reference proteome</keyword>
<dbReference type="CDD" id="cd00565">
    <property type="entry name" value="Ubl_ThiS"/>
    <property type="match status" value="1"/>
</dbReference>
<accession>A0ABX9KDC5</accession>
<proteinExistence type="predicted"/>
<name>A0ABX9KDC5_9FUSO</name>
<dbReference type="Gene3D" id="3.10.20.30">
    <property type="match status" value="1"/>
</dbReference>
<evidence type="ECO:0000313" key="2">
    <source>
        <dbReference type="Proteomes" id="UP000263486"/>
    </source>
</evidence>
<dbReference type="InterPro" id="IPR003749">
    <property type="entry name" value="ThiS/MoaD-like"/>
</dbReference>
<comment type="caution">
    <text evidence="1">The sequence shown here is derived from an EMBL/GenBank/DDBJ whole genome shotgun (WGS) entry which is preliminary data.</text>
</comment>
<dbReference type="SUPFAM" id="SSF54285">
    <property type="entry name" value="MoaD/ThiS"/>
    <property type="match status" value="1"/>
</dbReference>
<dbReference type="EMBL" id="QUAJ01000040">
    <property type="protein sequence ID" value="REI39543.1"/>
    <property type="molecule type" value="Genomic_DNA"/>
</dbReference>
<dbReference type="InterPro" id="IPR012675">
    <property type="entry name" value="Beta-grasp_dom_sf"/>
</dbReference>
<dbReference type="Pfam" id="PF02597">
    <property type="entry name" value="ThiS"/>
    <property type="match status" value="1"/>
</dbReference>
<dbReference type="PANTHER" id="PTHR34472">
    <property type="entry name" value="SULFUR CARRIER PROTEIN THIS"/>
    <property type="match status" value="1"/>
</dbReference>
<protein>
    <submittedName>
        <fullName evidence="1">Sulfur carrier protein ThiS</fullName>
    </submittedName>
</protein>
<sequence>MEIILNGEVKKVRAVNIYDLVKSLELDSDGVVILHNDEIVKKELWPARNLKVKDSVEVLYFVSGG</sequence>
<organism evidence="1 2">
    <name type="scientific">Psychrilyobacter piezotolerans</name>
    <dbReference type="NCBI Taxonomy" id="2293438"/>
    <lineage>
        <taxon>Bacteria</taxon>
        <taxon>Fusobacteriati</taxon>
        <taxon>Fusobacteriota</taxon>
        <taxon>Fusobacteriia</taxon>
        <taxon>Fusobacteriales</taxon>
        <taxon>Fusobacteriaceae</taxon>
        <taxon>Psychrilyobacter</taxon>
    </lineage>
</organism>
<dbReference type="InterPro" id="IPR016155">
    <property type="entry name" value="Mopterin_synth/thiamin_S_b"/>
</dbReference>
<dbReference type="PANTHER" id="PTHR34472:SF1">
    <property type="entry name" value="SULFUR CARRIER PROTEIN THIS"/>
    <property type="match status" value="1"/>
</dbReference>
<dbReference type="RefSeq" id="WP_114643565.1">
    <property type="nucleotide sequence ID" value="NZ_JAACIO010000038.1"/>
</dbReference>
<dbReference type="InterPro" id="IPR010035">
    <property type="entry name" value="Thi_S"/>
</dbReference>
<reference evidence="1 2" key="1">
    <citation type="submission" date="2018-08" db="EMBL/GenBank/DDBJ databases">
        <title>Draft genome sequence of Psychrilyobacter sp. strain SD5 isolated from Black Sea water.</title>
        <authorList>
            <person name="Yadav S."/>
            <person name="Villanueva L."/>
            <person name="Damste J.S.S."/>
        </authorList>
    </citation>
    <scope>NUCLEOTIDE SEQUENCE [LARGE SCALE GENOMIC DNA]</scope>
    <source>
        <strain evidence="1 2">SD5</strain>
    </source>
</reference>
<gene>
    <name evidence="1" type="primary">thiS</name>
    <name evidence="1" type="ORF">DYH56_14390</name>
</gene>
<evidence type="ECO:0000313" key="1">
    <source>
        <dbReference type="EMBL" id="REI39543.1"/>
    </source>
</evidence>
<dbReference type="Proteomes" id="UP000263486">
    <property type="component" value="Unassembled WGS sequence"/>
</dbReference>
<dbReference type="NCBIfam" id="TIGR01683">
    <property type="entry name" value="thiS"/>
    <property type="match status" value="1"/>
</dbReference>